<proteinExistence type="predicted"/>
<evidence type="ECO:0000256" key="1">
    <source>
        <dbReference type="SAM" id="MobiDB-lite"/>
    </source>
</evidence>
<accession>A0ABD3HBY6</accession>
<sequence length="116" mass="13321">MLSGHYYPGLRWLFCLTVSRIRAETLWRLATQPESTKPVDVDEGREPPEDCGSQYDGERQPPDPPTARTDRQQKHSADSGHDKEDCPEFISLFRELMQEWMIPDAVGDMDDLDALK</sequence>
<evidence type="ECO:0000313" key="2">
    <source>
        <dbReference type="EMBL" id="KAL3689025.1"/>
    </source>
</evidence>
<gene>
    <name evidence="2" type="ORF">R1sor_015334</name>
</gene>
<evidence type="ECO:0000313" key="3">
    <source>
        <dbReference type="Proteomes" id="UP001633002"/>
    </source>
</evidence>
<dbReference type="Proteomes" id="UP001633002">
    <property type="component" value="Unassembled WGS sequence"/>
</dbReference>
<organism evidence="2 3">
    <name type="scientific">Riccia sorocarpa</name>
    <dbReference type="NCBI Taxonomy" id="122646"/>
    <lineage>
        <taxon>Eukaryota</taxon>
        <taxon>Viridiplantae</taxon>
        <taxon>Streptophyta</taxon>
        <taxon>Embryophyta</taxon>
        <taxon>Marchantiophyta</taxon>
        <taxon>Marchantiopsida</taxon>
        <taxon>Marchantiidae</taxon>
        <taxon>Marchantiales</taxon>
        <taxon>Ricciaceae</taxon>
        <taxon>Riccia</taxon>
    </lineage>
</organism>
<comment type="caution">
    <text evidence="2">The sequence shown here is derived from an EMBL/GenBank/DDBJ whole genome shotgun (WGS) entry which is preliminary data.</text>
</comment>
<dbReference type="EMBL" id="JBJQOH010000004">
    <property type="protein sequence ID" value="KAL3689025.1"/>
    <property type="molecule type" value="Genomic_DNA"/>
</dbReference>
<feature type="compositionally biased region" description="Basic and acidic residues" evidence="1">
    <location>
        <begin position="37"/>
        <end position="48"/>
    </location>
</feature>
<feature type="compositionally biased region" description="Basic and acidic residues" evidence="1">
    <location>
        <begin position="68"/>
        <end position="85"/>
    </location>
</feature>
<evidence type="ECO:0008006" key="4">
    <source>
        <dbReference type="Google" id="ProtNLM"/>
    </source>
</evidence>
<name>A0ABD3HBY6_9MARC</name>
<dbReference type="AlphaFoldDB" id="A0ABD3HBY6"/>
<keyword evidence="3" id="KW-1185">Reference proteome</keyword>
<feature type="region of interest" description="Disordered" evidence="1">
    <location>
        <begin position="27"/>
        <end position="85"/>
    </location>
</feature>
<reference evidence="2 3" key="1">
    <citation type="submission" date="2024-09" db="EMBL/GenBank/DDBJ databases">
        <title>Chromosome-scale assembly of Riccia sorocarpa.</title>
        <authorList>
            <person name="Paukszto L."/>
        </authorList>
    </citation>
    <scope>NUCLEOTIDE SEQUENCE [LARGE SCALE GENOMIC DNA]</scope>
    <source>
        <strain evidence="2">LP-2024</strain>
        <tissue evidence="2">Aerial parts of the thallus</tissue>
    </source>
</reference>
<protein>
    <recommendedName>
        <fullName evidence="4">SCAN box domain-containing protein</fullName>
    </recommendedName>
</protein>